<evidence type="ECO:0000313" key="4">
    <source>
        <dbReference type="Proteomes" id="UP000827092"/>
    </source>
</evidence>
<dbReference type="AlphaFoldDB" id="A0AAV6U3D7"/>
<dbReference type="PANTHER" id="PTHR21398:SF6">
    <property type="entry name" value="AGAP007094-PA"/>
    <property type="match status" value="1"/>
</dbReference>
<proteinExistence type="predicted"/>
<dbReference type="PANTHER" id="PTHR21398">
    <property type="entry name" value="AGAP007094-PA"/>
    <property type="match status" value="1"/>
</dbReference>
<evidence type="ECO:0000313" key="3">
    <source>
        <dbReference type="EMBL" id="KAG8178570.1"/>
    </source>
</evidence>
<dbReference type="Pfam" id="PF07841">
    <property type="entry name" value="DM4_12"/>
    <property type="match status" value="1"/>
</dbReference>
<comment type="caution">
    <text evidence="3">The sequence shown here is derived from an EMBL/GenBank/DDBJ whole genome shotgun (WGS) entry which is preliminary data.</text>
</comment>
<evidence type="ECO:0000256" key="1">
    <source>
        <dbReference type="SAM" id="MobiDB-lite"/>
    </source>
</evidence>
<reference evidence="3 4" key="1">
    <citation type="journal article" date="2022" name="Nat. Ecol. Evol.">
        <title>A masculinizing supergene underlies an exaggerated male reproductive morph in a spider.</title>
        <authorList>
            <person name="Hendrickx F."/>
            <person name="De Corte Z."/>
            <person name="Sonet G."/>
            <person name="Van Belleghem S.M."/>
            <person name="Kostlbacher S."/>
            <person name="Vangestel C."/>
        </authorList>
    </citation>
    <scope>NUCLEOTIDE SEQUENCE [LARGE SCALE GENOMIC DNA]</scope>
    <source>
        <strain evidence="3">W744_W776</strain>
    </source>
</reference>
<feature type="chain" id="PRO_5043742311" evidence="2">
    <location>
        <begin position="20"/>
        <end position="329"/>
    </location>
</feature>
<dbReference type="InterPro" id="IPR006631">
    <property type="entry name" value="DM4_12"/>
</dbReference>
<name>A0AAV6U3D7_9ARAC</name>
<feature type="region of interest" description="Disordered" evidence="1">
    <location>
        <begin position="81"/>
        <end position="114"/>
    </location>
</feature>
<sequence length="329" mass="36964">MSPFKPAVAFLLLIALSAATEIKEEKVEIVKAEEVSTTEKPEEIKVEIKPEEQTVKVKPDDKEEVVITEVHDATVHVVEHASETASEEHAHPEHTPEHAHPEHTPEQPHPEPQNLAESVGTARQFMPMYQPMFPQPSGFNNMIRRQFGGGMELLGDIVMMGMIGLPILGLLTVGSSSIANFLGFGSASSSKSSSKRNKRSLLQEKAAGAVEYAKDLWDVMEQLERAFEKYDLYQAECRLRAVCEAHHKAPRMGAWGQTILNLMRKQKELQSREILPVSRFLFSNYDDAARAGLRGDNCGQLYQECPHHLSYYVSDKENEVENEVQIEMK</sequence>
<gene>
    <name evidence="3" type="ORF">JTE90_004498</name>
</gene>
<evidence type="ECO:0000256" key="2">
    <source>
        <dbReference type="SAM" id="SignalP"/>
    </source>
</evidence>
<keyword evidence="2" id="KW-0732">Signal</keyword>
<accession>A0AAV6U3D7</accession>
<feature type="signal peptide" evidence="2">
    <location>
        <begin position="1"/>
        <end position="19"/>
    </location>
</feature>
<organism evidence="3 4">
    <name type="scientific">Oedothorax gibbosus</name>
    <dbReference type="NCBI Taxonomy" id="931172"/>
    <lineage>
        <taxon>Eukaryota</taxon>
        <taxon>Metazoa</taxon>
        <taxon>Ecdysozoa</taxon>
        <taxon>Arthropoda</taxon>
        <taxon>Chelicerata</taxon>
        <taxon>Arachnida</taxon>
        <taxon>Araneae</taxon>
        <taxon>Araneomorphae</taxon>
        <taxon>Entelegynae</taxon>
        <taxon>Araneoidea</taxon>
        <taxon>Linyphiidae</taxon>
        <taxon>Erigoninae</taxon>
        <taxon>Oedothorax</taxon>
    </lineage>
</organism>
<dbReference type="EMBL" id="JAFNEN010000684">
    <property type="protein sequence ID" value="KAG8178570.1"/>
    <property type="molecule type" value="Genomic_DNA"/>
</dbReference>
<keyword evidence="4" id="KW-1185">Reference proteome</keyword>
<dbReference type="Proteomes" id="UP000827092">
    <property type="component" value="Unassembled WGS sequence"/>
</dbReference>
<protein>
    <submittedName>
        <fullName evidence="3">Uncharacterized protein</fullName>
    </submittedName>
</protein>
<feature type="compositionally biased region" description="Basic and acidic residues" evidence="1">
    <location>
        <begin position="81"/>
        <end position="109"/>
    </location>
</feature>